<protein>
    <recommendedName>
        <fullName evidence="4">DUF3307 domain-containing protein</fullName>
    </recommendedName>
</protein>
<evidence type="ECO:0000313" key="3">
    <source>
        <dbReference type="Proteomes" id="UP000229753"/>
    </source>
</evidence>
<feature type="transmembrane region" description="Helical" evidence="1">
    <location>
        <begin position="61"/>
        <end position="78"/>
    </location>
</feature>
<dbReference type="Proteomes" id="UP000229753">
    <property type="component" value="Unassembled WGS sequence"/>
</dbReference>
<reference evidence="3" key="1">
    <citation type="submission" date="2017-09" db="EMBL/GenBank/DDBJ databases">
        <title>Depth-based differentiation of microbial function through sediment-hosted aquifers and enrichment of novel symbionts in the deep terrestrial subsurface.</title>
        <authorList>
            <person name="Probst A.J."/>
            <person name="Ladd B."/>
            <person name="Jarett J.K."/>
            <person name="Geller-Mcgrath D.E."/>
            <person name="Sieber C.M.K."/>
            <person name="Emerson J.B."/>
            <person name="Anantharaman K."/>
            <person name="Thomas B.C."/>
            <person name="Malmstrom R."/>
            <person name="Stieglmeier M."/>
            <person name="Klingl A."/>
            <person name="Woyke T."/>
            <person name="Ryan C.M."/>
            <person name="Banfield J.F."/>
        </authorList>
    </citation>
    <scope>NUCLEOTIDE SEQUENCE [LARGE SCALE GENOMIC DNA]</scope>
</reference>
<dbReference type="EMBL" id="PFNO01000040">
    <property type="protein sequence ID" value="PIZ49673.1"/>
    <property type="molecule type" value="Genomic_DNA"/>
</dbReference>
<feature type="transmembrane region" description="Helical" evidence="1">
    <location>
        <begin position="20"/>
        <end position="40"/>
    </location>
</feature>
<dbReference type="AlphaFoldDB" id="A0A2M7TNM6"/>
<proteinExistence type="predicted"/>
<accession>A0A2M7TNM6</accession>
<keyword evidence="1" id="KW-0812">Transmembrane</keyword>
<name>A0A2M7TNM6_9BACT</name>
<sequence>MLATTHSLTSALIVSKVSPPALSLPLVLVFHYLLDIIPHWDTGSGLTNGLKTKRKAVAETIFDLVIAAGLVFFFFQRGKVFSPLLWGGVILGLLPDLLELPSLFFGFRPFPLNYLEKFHTEIMHRRGKLPWGFLTQLILIALISLLA</sequence>
<gene>
    <name evidence="2" type="ORF">COY29_01230</name>
</gene>
<feature type="transmembrane region" description="Helical" evidence="1">
    <location>
        <begin position="128"/>
        <end position="146"/>
    </location>
</feature>
<keyword evidence="1" id="KW-0472">Membrane</keyword>
<keyword evidence="1" id="KW-1133">Transmembrane helix</keyword>
<evidence type="ECO:0008006" key="4">
    <source>
        <dbReference type="Google" id="ProtNLM"/>
    </source>
</evidence>
<evidence type="ECO:0000256" key="1">
    <source>
        <dbReference type="SAM" id="Phobius"/>
    </source>
</evidence>
<evidence type="ECO:0000313" key="2">
    <source>
        <dbReference type="EMBL" id="PIZ49673.1"/>
    </source>
</evidence>
<feature type="transmembrane region" description="Helical" evidence="1">
    <location>
        <begin position="84"/>
        <end position="107"/>
    </location>
</feature>
<comment type="caution">
    <text evidence="2">The sequence shown here is derived from an EMBL/GenBank/DDBJ whole genome shotgun (WGS) entry which is preliminary data.</text>
</comment>
<organism evidence="2 3">
    <name type="scientific">Candidatus Woesebacteria bacterium CG_4_10_14_0_2_um_filter_39_14</name>
    <dbReference type="NCBI Taxonomy" id="1975054"/>
    <lineage>
        <taxon>Bacteria</taxon>
        <taxon>Candidatus Woeseibacteriota</taxon>
    </lineage>
</organism>